<dbReference type="RefSeq" id="WP_035635059.1">
    <property type="nucleotide sequence ID" value="NZ_CP017479.1"/>
</dbReference>
<dbReference type="GO" id="GO:0030246">
    <property type="term" value="F:carbohydrate binding"/>
    <property type="evidence" value="ECO:0007669"/>
    <property type="project" value="InterPro"/>
</dbReference>
<dbReference type="InterPro" id="IPR041371">
    <property type="entry name" value="GH92_N"/>
</dbReference>
<reference evidence="7 8" key="1">
    <citation type="submission" date="2016-10" db="EMBL/GenBank/DDBJ databases">
        <title>Flavobacterium gilvum sp. nov., isolated from stream water.</title>
        <authorList>
            <person name="Shin S.-K."/>
            <person name="Cho Y.-J."/>
            <person name="Yi H."/>
        </authorList>
    </citation>
    <scope>NUCLEOTIDE SEQUENCE [LARGE SCALE GENOMIC DNA]</scope>
    <source>
        <strain evidence="7 8">EM1308</strain>
    </source>
</reference>
<evidence type="ECO:0000259" key="6">
    <source>
        <dbReference type="Pfam" id="PF17678"/>
    </source>
</evidence>
<dbReference type="AlphaFoldDB" id="A0AAC9I7P9"/>
<keyword evidence="8" id="KW-1185">Reference proteome</keyword>
<evidence type="ECO:0008006" key="9">
    <source>
        <dbReference type="Google" id="ProtNLM"/>
    </source>
</evidence>
<dbReference type="GO" id="GO:0005829">
    <property type="term" value="C:cytosol"/>
    <property type="evidence" value="ECO:0007669"/>
    <property type="project" value="TreeGrafter"/>
</dbReference>
<dbReference type="SUPFAM" id="SSF48208">
    <property type="entry name" value="Six-hairpin glycosidases"/>
    <property type="match status" value="1"/>
</dbReference>
<evidence type="ECO:0000313" key="8">
    <source>
        <dbReference type="Proteomes" id="UP000175968"/>
    </source>
</evidence>
<feature type="domain" description="Glycosyl hydrolase family 92 N-terminal" evidence="6">
    <location>
        <begin position="305"/>
        <end position="564"/>
    </location>
</feature>
<dbReference type="Pfam" id="PF17678">
    <property type="entry name" value="Glyco_hydro_92N"/>
    <property type="match status" value="1"/>
</dbReference>
<dbReference type="Gene3D" id="2.60.120.260">
    <property type="entry name" value="Galactose-binding domain-like"/>
    <property type="match status" value="1"/>
</dbReference>
<gene>
    <name evidence="7" type="ORF">EM308_13230</name>
</gene>
<dbReference type="GO" id="GO:0005975">
    <property type="term" value="P:carbohydrate metabolic process"/>
    <property type="evidence" value="ECO:0007669"/>
    <property type="project" value="InterPro"/>
</dbReference>
<comment type="subunit">
    <text evidence="2">Monomer.</text>
</comment>
<evidence type="ECO:0000259" key="5">
    <source>
        <dbReference type="Pfam" id="PF14683"/>
    </source>
</evidence>
<dbReference type="InterPro" id="IPR014718">
    <property type="entry name" value="GH-type_carb-bd"/>
</dbReference>
<dbReference type="GO" id="GO:0006516">
    <property type="term" value="P:glycoprotein catabolic process"/>
    <property type="evidence" value="ECO:0007669"/>
    <property type="project" value="TreeGrafter"/>
</dbReference>
<dbReference type="FunFam" id="3.30.2080.10:FF:000001">
    <property type="entry name" value="Alpha-1,2-mannosidase subfamily"/>
    <property type="match status" value="1"/>
</dbReference>
<dbReference type="InterPro" id="IPR005887">
    <property type="entry name" value="GH92_a_mannosidase_put"/>
</dbReference>
<dbReference type="Pfam" id="PF07971">
    <property type="entry name" value="Glyco_hydro_92"/>
    <property type="match status" value="1"/>
</dbReference>
<keyword evidence="3" id="KW-0106">Calcium</keyword>
<dbReference type="InterPro" id="IPR008979">
    <property type="entry name" value="Galactose-bd-like_sf"/>
</dbReference>
<feature type="domain" description="Rhamnogalacturonan lyase" evidence="5">
    <location>
        <begin position="23"/>
        <end position="192"/>
    </location>
</feature>
<dbReference type="Pfam" id="PF14683">
    <property type="entry name" value="CBM-like"/>
    <property type="match status" value="1"/>
</dbReference>
<dbReference type="Gene3D" id="3.30.2080.10">
    <property type="entry name" value="GH92 mannosidase domain"/>
    <property type="match status" value="1"/>
</dbReference>
<dbReference type="EMBL" id="CP017479">
    <property type="protein sequence ID" value="AOW11392.1"/>
    <property type="molecule type" value="Genomic_DNA"/>
</dbReference>
<comment type="cofactor">
    <cofactor evidence="1">
        <name>Ca(2+)</name>
        <dbReference type="ChEBI" id="CHEBI:29108"/>
    </cofactor>
</comment>
<dbReference type="Proteomes" id="UP000175968">
    <property type="component" value="Chromosome"/>
</dbReference>
<name>A0AAC9I7P9_9FLAO</name>
<dbReference type="InterPro" id="IPR012939">
    <property type="entry name" value="Glyco_hydro_92"/>
</dbReference>
<sequence>MKLNVFTVFFFLFVVKGYSQNVLWQIGKQDNSATEFALAPAGKDNYLASFGGEKSIYSVGYSTPEKNWAYVLPGPLDGWAGGGYWAGFYPRHFPRITFNAKQLDTKSVYKLVLDFVDVNKNNSPTLRVEVNGHRQEIKLPSGNGKALTEKESDGKRASVTFEIKGEWLKKGLNIIQMGIVEGNWAVFDDIRMEGKKIDLETATSSLILSAKAAPFEINKEKKRIQPLLVDIVQMDKDATIEVSINGLPSVSKKIETGNSIIEIPMPAIVGNQKVPASVVIKSENKTVYSGTIIRSKQPLQTVSDYVDGLIGTGNSRWMFKPGPSLPLSMVQIAPDNQDETWKSGYEYTVENIMGFSHFSDWTMCGLLTMPTTGKLQVNTGTEKNPDSGYRSRIDKKLESAKIGKYSVFMTDTKIKAEITATRRASLQRYTFPQSDSARIIVDMFTPNEYPHNLKEAKITKVSNNQIEGYATYFNAFTGYSLEQLYTIHFVMQFSKPFDSMGSWTNNEIPPVTGYIGEWKRTHEFATEPKIQMNTASVEGKGDLGVFLNFKTKKGETIEVRTGVSLVDLAGAKNNLQKEITEPFGWDFEKVVQNARTIWNDYLGRVQIETDDYLQKVKFYTNMYRALSAKAIWSDIDGRFVDENEKICQLKNPDDCIVSGEYWNTFWNNQQLFNLVTPEISSKWARSAIELYKNSGWMNTDPAGVEHTGVMVATHGVSQVMGAWQSGIRDFDLNIAFEGFKKMLTTKPQKYEGGGTVGVEDIEAYMKYGYVPLKIGSASNTMEYAYDDYCLSQMALALNKKEDCDYFLKRSENWKNIFDAATGFARPKDKDGNWLTPFDPYHTPGFVEGNSFNYTWFVPHNPTELVNEMGKDRFVSRLNEAMEKSALANFNASGDNFSAFPINHGNEPAMEVSYLFNWAGQPWLTQKWARAIQEQYYGTTPYDAYPGDEDLGQMSSWYVMSAIGLFQMDGGCSATPIYEIGSPRFENTTVYFGGKYNRGDKLIIEAKNASKENKYIQWAKWNGQSISDFRILQSDILKGGKLELEMGREPNKSWGTKP</sequence>
<dbReference type="InterPro" id="IPR029411">
    <property type="entry name" value="RG-lyase_III"/>
</dbReference>
<evidence type="ECO:0000256" key="1">
    <source>
        <dbReference type="ARBA" id="ARBA00001913"/>
    </source>
</evidence>
<evidence type="ECO:0000256" key="2">
    <source>
        <dbReference type="ARBA" id="ARBA00011245"/>
    </source>
</evidence>
<dbReference type="Gene3D" id="2.70.98.10">
    <property type="match status" value="1"/>
</dbReference>
<dbReference type="GO" id="GO:0000224">
    <property type="term" value="F:peptide-N4-(N-acetyl-beta-glucosaminyl)asparagine amidase activity"/>
    <property type="evidence" value="ECO:0007669"/>
    <property type="project" value="TreeGrafter"/>
</dbReference>
<dbReference type="Gene3D" id="1.20.1050.60">
    <property type="entry name" value="alpha-1,2-mannosidase"/>
    <property type="match status" value="1"/>
</dbReference>
<organism evidence="7 8">
    <name type="scientific">Flavobacterium gilvum</name>
    <dbReference type="NCBI Taxonomy" id="1492737"/>
    <lineage>
        <taxon>Bacteria</taxon>
        <taxon>Pseudomonadati</taxon>
        <taxon>Bacteroidota</taxon>
        <taxon>Flavobacteriia</taxon>
        <taxon>Flavobacteriales</taxon>
        <taxon>Flavobacteriaceae</taxon>
        <taxon>Flavobacterium</taxon>
    </lineage>
</organism>
<feature type="domain" description="Glycosyl hydrolase family 92" evidence="4">
    <location>
        <begin position="570"/>
        <end position="1046"/>
    </location>
</feature>
<evidence type="ECO:0000259" key="4">
    <source>
        <dbReference type="Pfam" id="PF07971"/>
    </source>
</evidence>
<dbReference type="NCBIfam" id="TIGR01180">
    <property type="entry name" value="aman2_put"/>
    <property type="match status" value="1"/>
</dbReference>
<accession>A0AAC9I7P9</accession>
<dbReference type="PANTHER" id="PTHR12143">
    <property type="entry name" value="PEPTIDE N-GLYCANASE PNGASE -RELATED"/>
    <property type="match status" value="1"/>
</dbReference>
<dbReference type="Gene3D" id="1.20.1610.10">
    <property type="entry name" value="alpha-1,2-mannosidases domains"/>
    <property type="match status" value="1"/>
</dbReference>
<evidence type="ECO:0000313" key="7">
    <source>
        <dbReference type="EMBL" id="AOW11392.1"/>
    </source>
</evidence>
<dbReference type="InterPro" id="IPR008928">
    <property type="entry name" value="6-hairpin_glycosidase_sf"/>
</dbReference>
<dbReference type="SUPFAM" id="SSF49785">
    <property type="entry name" value="Galactose-binding domain-like"/>
    <property type="match status" value="1"/>
</dbReference>
<evidence type="ECO:0000256" key="3">
    <source>
        <dbReference type="ARBA" id="ARBA00022837"/>
    </source>
</evidence>
<dbReference type="PANTHER" id="PTHR12143:SF39">
    <property type="entry name" value="SECRETED PROTEIN"/>
    <property type="match status" value="1"/>
</dbReference>
<dbReference type="InterPro" id="IPR050883">
    <property type="entry name" value="PNGase"/>
</dbReference>
<proteinExistence type="predicted"/>
<dbReference type="KEGG" id="fgl:EM308_13230"/>
<protein>
    <recommendedName>
        <fullName evidence="9">Alpha-1,2-mannosidase</fullName>
    </recommendedName>
</protein>